<sequence>MSDSYDALVVGAGPAGLSAAIEMAGLGARVLVVDEHSRPGGQLFKQIHQFFGSHSHKAGIRGFAIGEELLSEATRLGVEVWLNSVVWGIFDKTAAILRNNSSQLSVKAAKIILATGATENSLTFPGSTLPGVMGAGALQTLINIHRVSPGKRVVMLGSGNVGLIVSYQLLQAGLEVAAIVEARPQIGGYGVHAAKLRRAGVPIIVGATIQQALGQDHVHSVELVRLDQDQRPLAGSEWILNADTVGMAAGLTPLAELAWTCGCAFVFSPVLGGHLPLHDSNMETSVDGLYVAGDIAGVEEASTAMEEGRLAGIAAAEALGFSDQKTAAAQKEAVRARMETLRSGPFGAARRLAKTEIFKQREGSAG</sequence>
<dbReference type="InterPro" id="IPR051691">
    <property type="entry name" value="Metab_Enz_Cyan_OpOx_G3PDH"/>
</dbReference>
<dbReference type="PANTHER" id="PTHR42949:SF3">
    <property type="entry name" value="ANAEROBIC GLYCEROL-3-PHOSPHATE DEHYDROGENASE SUBUNIT B"/>
    <property type="match status" value="1"/>
</dbReference>
<evidence type="ECO:0000259" key="2">
    <source>
        <dbReference type="Pfam" id="PF07992"/>
    </source>
</evidence>
<dbReference type="Pfam" id="PF07992">
    <property type="entry name" value="Pyr_redox_2"/>
    <property type="match status" value="1"/>
</dbReference>
<name>F0SU53_SYNGF</name>
<dbReference type="STRING" id="645991.Sgly_1111"/>
<evidence type="ECO:0000313" key="3">
    <source>
        <dbReference type="EMBL" id="ADY55436.1"/>
    </source>
</evidence>
<dbReference type="HOGENOM" id="CLU_030705_2_0_9"/>
<dbReference type="InterPro" id="IPR023753">
    <property type="entry name" value="FAD/NAD-binding_dom"/>
</dbReference>
<keyword evidence="4" id="KW-1185">Reference proteome</keyword>
<dbReference type="PRINTS" id="PR00469">
    <property type="entry name" value="PNDRDTASEII"/>
</dbReference>
<feature type="domain" description="FAD/NAD(P)-binding" evidence="2">
    <location>
        <begin position="5"/>
        <end position="308"/>
    </location>
</feature>
<reference evidence="4" key="2">
    <citation type="submission" date="2011-02" db="EMBL/GenBank/DDBJ databases">
        <title>The complete genome of Syntrophobotulus glycolicus DSM 8271.</title>
        <authorList>
            <person name="Lucas S."/>
            <person name="Copeland A."/>
            <person name="Lapidus A."/>
            <person name="Bruce D."/>
            <person name="Goodwin L."/>
            <person name="Pitluck S."/>
            <person name="Kyrpides N."/>
            <person name="Mavromatis K."/>
            <person name="Pagani I."/>
            <person name="Ivanova N."/>
            <person name="Mikhailova N."/>
            <person name="Chertkov O."/>
            <person name="Held B."/>
            <person name="Detter J.C."/>
            <person name="Tapia R."/>
            <person name="Han C."/>
            <person name="Land M."/>
            <person name="Hauser L."/>
            <person name="Markowitz V."/>
            <person name="Cheng J.-F."/>
            <person name="Hugenholtz P."/>
            <person name="Woyke T."/>
            <person name="Wu D."/>
            <person name="Spring S."/>
            <person name="Schroeder M."/>
            <person name="Brambilla E."/>
            <person name="Klenk H.-P."/>
            <person name="Eisen J.A."/>
        </authorList>
    </citation>
    <scope>NUCLEOTIDE SEQUENCE [LARGE SCALE GENOMIC DNA]</scope>
    <source>
        <strain evidence="4">DSM 8271 / FlGlyR</strain>
    </source>
</reference>
<dbReference type="OrthoDB" id="9776839at2"/>
<evidence type="ECO:0000313" key="4">
    <source>
        <dbReference type="Proteomes" id="UP000007488"/>
    </source>
</evidence>
<dbReference type="KEGG" id="sgy:Sgly_1111"/>
<evidence type="ECO:0000256" key="1">
    <source>
        <dbReference type="ARBA" id="ARBA00023002"/>
    </source>
</evidence>
<dbReference type="Gene3D" id="3.50.50.60">
    <property type="entry name" value="FAD/NAD(P)-binding domain"/>
    <property type="match status" value="2"/>
</dbReference>
<dbReference type="PANTHER" id="PTHR42949">
    <property type="entry name" value="ANAEROBIC GLYCEROL-3-PHOSPHATE DEHYDROGENASE SUBUNIT B"/>
    <property type="match status" value="1"/>
</dbReference>
<protein>
    <submittedName>
        <fullName evidence="3">FAD-dependent pyridine nucleotide-disulfide oxidoreductase</fullName>
    </submittedName>
</protein>
<reference evidence="3 4" key="1">
    <citation type="journal article" date="2011" name="Stand. Genomic Sci.">
        <title>Complete genome sequence of Syntrophobotulus glycolicus type strain (FlGlyR).</title>
        <authorList>
            <person name="Han C."/>
            <person name="Mwirichia R."/>
            <person name="Chertkov O."/>
            <person name="Held B."/>
            <person name="Lapidus A."/>
            <person name="Nolan M."/>
            <person name="Lucas S."/>
            <person name="Hammon N."/>
            <person name="Deshpande S."/>
            <person name="Cheng J.F."/>
            <person name="Tapia R."/>
            <person name="Goodwin L."/>
            <person name="Pitluck S."/>
            <person name="Huntemann M."/>
            <person name="Liolios K."/>
            <person name="Ivanova N."/>
            <person name="Pagani I."/>
            <person name="Mavromatis K."/>
            <person name="Ovchinikova G."/>
            <person name="Pati A."/>
            <person name="Chen A."/>
            <person name="Palaniappan K."/>
            <person name="Land M."/>
            <person name="Hauser L."/>
            <person name="Brambilla E.M."/>
            <person name="Rohde M."/>
            <person name="Spring S."/>
            <person name="Sikorski J."/>
            <person name="Goker M."/>
            <person name="Woyke T."/>
            <person name="Bristow J."/>
            <person name="Eisen J.A."/>
            <person name="Markowitz V."/>
            <person name="Hugenholtz P."/>
            <person name="Kyrpides N.C."/>
            <person name="Klenk H.P."/>
            <person name="Detter J.C."/>
        </authorList>
    </citation>
    <scope>NUCLEOTIDE SEQUENCE [LARGE SCALE GENOMIC DNA]</scope>
    <source>
        <strain evidence="4">DSM 8271 / FlGlyR</strain>
    </source>
</reference>
<accession>F0SU53</accession>
<dbReference type="GO" id="GO:0016491">
    <property type="term" value="F:oxidoreductase activity"/>
    <property type="evidence" value="ECO:0007669"/>
    <property type="project" value="UniProtKB-KW"/>
</dbReference>
<organism evidence="3 4">
    <name type="scientific">Syntrophobotulus glycolicus (strain DSM 8271 / FlGlyR)</name>
    <dbReference type="NCBI Taxonomy" id="645991"/>
    <lineage>
        <taxon>Bacteria</taxon>
        <taxon>Bacillati</taxon>
        <taxon>Bacillota</taxon>
        <taxon>Clostridia</taxon>
        <taxon>Eubacteriales</taxon>
        <taxon>Desulfitobacteriaceae</taxon>
        <taxon>Syntrophobotulus</taxon>
    </lineage>
</organism>
<proteinExistence type="predicted"/>
<dbReference type="PRINTS" id="PR00368">
    <property type="entry name" value="FADPNR"/>
</dbReference>
<dbReference type="EMBL" id="CP002547">
    <property type="protein sequence ID" value="ADY55436.1"/>
    <property type="molecule type" value="Genomic_DNA"/>
</dbReference>
<keyword evidence="1" id="KW-0560">Oxidoreductase</keyword>
<dbReference type="InterPro" id="IPR036188">
    <property type="entry name" value="FAD/NAD-bd_sf"/>
</dbReference>
<dbReference type="Proteomes" id="UP000007488">
    <property type="component" value="Chromosome"/>
</dbReference>
<dbReference type="eggNOG" id="COG0446">
    <property type="taxonomic scope" value="Bacteria"/>
</dbReference>
<dbReference type="RefSeq" id="WP_013624306.1">
    <property type="nucleotide sequence ID" value="NC_015172.1"/>
</dbReference>
<dbReference type="AlphaFoldDB" id="F0SU53"/>
<gene>
    <name evidence="3" type="ordered locus">Sgly_1111</name>
</gene>
<dbReference type="SUPFAM" id="SSF51905">
    <property type="entry name" value="FAD/NAD(P)-binding domain"/>
    <property type="match status" value="1"/>
</dbReference>